<feature type="region of interest" description="Disordered" evidence="12">
    <location>
        <begin position="309"/>
        <end position="385"/>
    </location>
</feature>
<dbReference type="InterPro" id="IPR011333">
    <property type="entry name" value="SKP1/BTB/POZ_sf"/>
</dbReference>
<proteinExistence type="inferred from homology"/>
<dbReference type="PROSITE" id="PS50157">
    <property type="entry name" value="ZINC_FINGER_C2H2_2"/>
    <property type="match status" value="7"/>
</dbReference>
<evidence type="ECO:0000256" key="1">
    <source>
        <dbReference type="ARBA" id="ARBA00004123"/>
    </source>
</evidence>
<dbReference type="AlphaFoldDB" id="A0AAR2J629"/>
<keyword evidence="7" id="KW-0805">Transcription regulation</keyword>
<feature type="domain" description="C2H2-type" evidence="14">
    <location>
        <begin position="628"/>
        <end position="655"/>
    </location>
</feature>
<dbReference type="Pfam" id="PF13912">
    <property type="entry name" value="zf-C2H2_6"/>
    <property type="match status" value="1"/>
</dbReference>
<evidence type="ECO:0000259" key="14">
    <source>
        <dbReference type="PROSITE" id="PS50157"/>
    </source>
</evidence>
<feature type="compositionally biased region" description="Polar residues" evidence="12">
    <location>
        <begin position="751"/>
        <end position="760"/>
    </location>
</feature>
<dbReference type="PANTHER" id="PTHR46105">
    <property type="entry name" value="AGAP004733-PA"/>
    <property type="match status" value="1"/>
</dbReference>
<feature type="region of interest" description="Disordered" evidence="12">
    <location>
        <begin position="699"/>
        <end position="871"/>
    </location>
</feature>
<evidence type="ECO:0000256" key="2">
    <source>
        <dbReference type="ARBA" id="ARBA00006991"/>
    </source>
</evidence>
<feature type="domain" description="BTB" evidence="13">
    <location>
        <begin position="25"/>
        <end position="91"/>
    </location>
</feature>
<dbReference type="Pfam" id="PF00096">
    <property type="entry name" value="zf-C2H2"/>
    <property type="match status" value="6"/>
</dbReference>
<feature type="compositionally biased region" description="Polar residues" evidence="12">
    <location>
        <begin position="419"/>
        <end position="433"/>
    </location>
</feature>
<evidence type="ECO:0000256" key="11">
    <source>
        <dbReference type="PROSITE-ProRule" id="PRU00042"/>
    </source>
</evidence>
<dbReference type="Proteomes" id="UP001501920">
    <property type="component" value="Chromosome 14"/>
</dbReference>
<evidence type="ECO:0000256" key="12">
    <source>
        <dbReference type="SAM" id="MobiDB-lite"/>
    </source>
</evidence>
<feature type="domain" description="C2H2-type" evidence="14">
    <location>
        <begin position="544"/>
        <end position="571"/>
    </location>
</feature>
<dbReference type="Gene3D" id="3.30.160.60">
    <property type="entry name" value="Classic Zinc Finger"/>
    <property type="match status" value="7"/>
</dbReference>
<feature type="domain" description="C2H2-type" evidence="14">
    <location>
        <begin position="600"/>
        <end position="627"/>
    </location>
</feature>
<dbReference type="Pfam" id="PF00651">
    <property type="entry name" value="BTB"/>
    <property type="match status" value="1"/>
</dbReference>
<dbReference type="SMART" id="SM00355">
    <property type="entry name" value="ZnF_C2H2"/>
    <property type="match status" value="7"/>
</dbReference>
<accession>A0AAR2J629</accession>
<evidence type="ECO:0000313" key="15">
    <source>
        <dbReference type="Ensembl" id="ENSPNAP00000045286.1"/>
    </source>
</evidence>
<dbReference type="PROSITE" id="PS00028">
    <property type="entry name" value="ZINC_FINGER_C2H2_1"/>
    <property type="match status" value="6"/>
</dbReference>
<dbReference type="InterPro" id="IPR036236">
    <property type="entry name" value="Znf_C2H2_sf"/>
</dbReference>
<dbReference type="GO" id="GO:0008270">
    <property type="term" value="F:zinc ion binding"/>
    <property type="evidence" value="ECO:0007669"/>
    <property type="project" value="UniProtKB-KW"/>
</dbReference>
<reference evidence="15" key="2">
    <citation type="submission" date="2025-08" db="UniProtKB">
        <authorList>
            <consortium name="Ensembl"/>
        </authorList>
    </citation>
    <scope>IDENTIFICATION</scope>
</reference>
<keyword evidence="10" id="KW-0539">Nucleus</keyword>
<feature type="region of interest" description="Disordered" evidence="12">
    <location>
        <begin position="145"/>
        <end position="195"/>
    </location>
</feature>
<dbReference type="GeneTree" id="ENSGT00940000158750"/>
<sequence>MDGLYSHSAYLLQELQEQRIQGLLCDCMLVVKGVCFKAHKNVLAAFSSYFRSLFQNSPALKNDVYHLAIQDVGGIGQILDYMYTSHLELNQDNAHTLLHIAQCLQVSNILSMCNAYLKPSAASSDPPLSLPALLSHEQDCVLGSPLPPEPDLHCPTSDPHKHTLLPNPDADPIQYKRPQPAPPPGTSDTPNNMVALPERQPLHGYKLRNFYSKQYFKQSAAQSLNQTHCHLMVEEQYNINQNLQNTPTNVASHNLQNTLTNVVNQNLQNTSANAANQTLQNVPTNVPSQTMQNTTPVNQSLPAISSSAANQLLPPRPSDAGNTTLSHPAEPMTSQTPTFCVNATVPTSSSCPEVLNPLPLVPTDPGTHSPPTGGEKSPPALRALRPKKTVYLKKFNYLRSHHVLDEGAELNKVTDSCNAETVQQAETQSQPAHVSSDVPLDDGVSESAEAPEPSLPPQPPSPPTPQPEHPRSKGQKDGSGDTTSSNKYCCEVCGKTFKHPSNLELHKRSHTGEKPFQCNVCGKSFSQAGNLQTHLRRHSGEKPYICELCGKSFAASGDVQRHIIIHSGARPHLCDICGRGFSNFSNLKEHKKTHSSDKEFICEQCGKSFNMQRKLLKHTMRHTGEKPYCCQTCGKCFAGSGDLQRHVRSHTGERPYVCDTCGKGFTRTAVLRRHRTHCKPAANSDANTLTQSQAADANMLTQPHGGDSNALVQPHGSDSDIQPHGGTHTFTQPHAGDGNTLTQPLMEPHTTDANRLTQPHTADASKATATQTTTSQPSNRNKTQLRPLPHTVSTLPPVGTCRPALPLSDPASSTPFPSHSSLSELRTVVPHHLLAPPPLSKPLQTPQKAHPPPLKPTLHPDSSFGSCGEENRTHSLSASILRPHLLAPEAQCSPPLASRSNSSNGTASSQMHSAPYRSSEGFCSSGALWGLAMKTLQSDSDMDQ</sequence>
<feature type="region of interest" description="Disordered" evidence="12">
    <location>
        <begin position="419"/>
        <end position="484"/>
    </location>
</feature>
<keyword evidence="16" id="KW-1185">Reference proteome</keyword>
<evidence type="ECO:0000313" key="16">
    <source>
        <dbReference type="Proteomes" id="UP001501920"/>
    </source>
</evidence>
<dbReference type="FunFam" id="3.30.160.60:FF:000166">
    <property type="entry name" value="Zinc finger and BTB domain-containing 49"/>
    <property type="match status" value="1"/>
</dbReference>
<dbReference type="FunFam" id="3.30.160.60:FF:000340">
    <property type="entry name" value="zinc finger protein 473 isoform X1"/>
    <property type="match status" value="1"/>
</dbReference>
<keyword evidence="9" id="KW-0804">Transcription</keyword>
<dbReference type="GO" id="GO:0000981">
    <property type="term" value="F:DNA-binding transcription factor activity, RNA polymerase II-specific"/>
    <property type="evidence" value="ECO:0007669"/>
    <property type="project" value="TreeGrafter"/>
</dbReference>
<dbReference type="PANTHER" id="PTHR46105:SF30">
    <property type="entry name" value="ZINC FINGER AND BTB DOMAIN CONTAINING 49"/>
    <property type="match status" value="1"/>
</dbReference>
<evidence type="ECO:0000256" key="4">
    <source>
        <dbReference type="ARBA" id="ARBA00022737"/>
    </source>
</evidence>
<feature type="domain" description="C2H2-type" evidence="14">
    <location>
        <begin position="656"/>
        <end position="675"/>
    </location>
</feature>
<reference evidence="15" key="3">
    <citation type="submission" date="2025-09" db="UniProtKB">
        <authorList>
            <consortium name="Ensembl"/>
        </authorList>
    </citation>
    <scope>IDENTIFICATION</scope>
</reference>
<comment type="similarity">
    <text evidence="2">Belongs to the krueppel C2H2-type zinc-finger protein family.</text>
</comment>
<comment type="subcellular location">
    <subcellularLocation>
        <location evidence="1">Nucleus</location>
    </subcellularLocation>
</comment>
<reference evidence="15 16" key="1">
    <citation type="submission" date="2020-10" db="EMBL/GenBank/DDBJ databases">
        <title>Pygocentrus nattereri (red-bellied piranha) genome, fPygNat1, primary haplotype.</title>
        <authorList>
            <person name="Myers G."/>
            <person name="Meyer A."/>
            <person name="Karagic N."/>
            <person name="Pippel M."/>
            <person name="Winkler S."/>
            <person name="Tracey A."/>
            <person name="Wood J."/>
            <person name="Formenti G."/>
            <person name="Howe K."/>
            <person name="Fedrigo O."/>
            <person name="Jarvis E.D."/>
        </authorList>
    </citation>
    <scope>NUCLEOTIDE SEQUENCE [LARGE SCALE GENOMIC DNA]</scope>
</reference>
<evidence type="ECO:0000256" key="9">
    <source>
        <dbReference type="ARBA" id="ARBA00023163"/>
    </source>
</evidence>
<evidence type="ECO:0000256" key="5">
    <source>
        <dbReference type="ARBA" id="ARBA00022771"/>
    </source>
</evidence>
<evidence type="ECO:0000256" key="7">
    <source>
        <dbReference type="ARBA" id="ARBA00023015"/>
    </source>
</evidence>
<dbReference type="FunFam" id="3.30.160.60:FF:000688">
    <property type="entry name" value="zinc finger protein 197 isoform X1"/>
    <property type="match status" value="1"/>
</dbReference>
<feature type="region of interest" description="Disordered" evidence="12">
    <location>
        <begin position="891"/>
        <end position="921"/>
    </location>
</feature>
<dbReference type="FunFam" id="3.30.160.60:FF:001480">
    <property type="entry name" value="Si:cabz01071911.3"/>
    <property type="match status" value="1"/>
</dbReference>
<feature type="domain" description="C2H2-type" evidence="14">
    <location>
        <begin position="572"/>
        <end position="599"/>
    </location>
</feature>
<feature type="compositionally biased region" description="Low complexity" evidence="12">
    <location>
        <begin position="810"/>
        <end position="823"/>
    </location>
</feature>
<dbReference type="InterPro" id="IPR000210">
    <property type="entry name" value="BTB/POZ_dom"/>
</dbReference>
<dbReference type="InterPro" id="IPR013087">
    <property type="entry name" value="Znf_C2H2_type"/>
</dbReference>
<keyword evidence="4" id="KW-0677">Repeat</keyword>
<evidence type="ECO:0000256" key="3">
    <source>
        <dbReference type="ARBA" id="ARBA00022723"/>
    </source>
</evidence>
<feature type="compositionally biased region" description="Basic and acidic residues" evidence="12">
    <location>
        <begin position="468"/>
        <end position="479"/>
    </location>
</feature>
<evidence type="ECO:0000256" key="10">
    <source>
        <dbReference type="ARBA" id="ARBA00023242"/>
    </source>
</evidence>
<name>A0AAR2J629_PYGNA</name>
<feature type="compositionally biased region" description="Low complexity" evidence="12">
    <location>
        <begin position="897"/>
        <end position="909"/>
    </location>
</feature>
<protein>
    <recommendedName>
        <fullName evidence="17">Zinc finger and BTB domain containing 49</fullName>
    </recommendedName>
</protein>
<dbReference type="GO" id="GO:0000978">
    <property type="term" value="F:RNA polymerase II cis-regulatory region sequence-specific DNA binding"/>
    <property type="evidence" value="ECO:0007669"/>
    <property type="project" value="TreeGrafter"/>
</dbReference>
<feature type="domain" description="C2H2-type" evidence="14">
    <location>
        <begin position="516"/>
        <end position="543"/>
    </location>
</feature>
<dbReference type="PROSITE" id="PS50097">
    <property type="entry name" value="BTB"/>
    <property type="match status" value="1"/>
</dbReference>
<feature type="compositionally biased region" description="Pro residues" evidence="12">
    <location>
        <begin position="453"/>
        <end position="467"/>
    </location>
</feature>
<dbReference type="FunFam" id="3.30.160.60:FF:000835">
    <property type="entry name" value="Zinc finger and BTB domain-containing protein 49"/>
    <property type="match status" value="1"/>
</dbReference>
<keyword evidence="5 11" id="KW-0863">Zinc-finger</keyword>
<evidence type="ECO:0008006" key="17">
    <source>
        <dbReference type="Google" id="ProtNLM"/>
    </source>
</evidence>
<feature type="compositionally biased region" description="Polar residues" evidence="12">
    <location>
        <begin position="320"/>
        <end position="351"/>
    </location>
</feature>
<dbReference type="InterPro" id="IPR050457">
    <property type="entry name" value="ZnFinger_BTB_dom_contain"/>
</dbReference>
<dbReference type="SUPFAM" id="SSF54695">
    <property type="entry name" value="POZ domain"/>
    <property type="match status" value="1"/>
</dbReference>
<evidence type="ECO:0000256" key="6">
    <source>
        <dbReference type="ARBA" id="ARBA00022833"/>
    </source>
</evidence>
<dbReference type="FunFam" id="3.30.160.60:FF:000267">
    <property type="entry name" value="Zinc finger and BTB domain-containing 49"/>
    <property type="match status" value="1"/>
</dbReference>
<feature type="compositionally biased region" description="Low complexity" evidence="12">
    <location>
        <begin position="761"/>
        <end position="776"/>
    </location>
</feature>
<dbReference type="SMART" id="SM00225">
    <property type="entry name" value="BTB"/>
    <property type="match status" value="1"/>
</dbReference>
<dbReference type="Ensembl" id="ENSPNAT00000085788.1">
    <property type="protein sequence ID" value="ENSPNAP00000045286.1"/>
    <property type="gene ID" value="ENSPNAG00000036779.1"/>
</dbReference>
<keyword evidence="8" id="KW-0238">DNA-binding</keyword>
<evidence type="ECO:0000256" key="8">
    <source>
        <dbReference type="ARBA" id="ARBA00023125"/>
    </source>
</evidence>
<dbReference type="GO" id="GO:0005634">
    <property type="term" value="C:nucleus"/>
    <property type="evidence" value="ECO:0007669"/>
    <property type="project" value="UniProtKB-SubCell"/>
</dbReference>
<gene>
    <name evidence="15" type="primary">ZBTB49</name>
</gene>
<dbReference type="Gene3D" id="3.30.710.10">
    <property type="entry name" value="Potassium Channel Kv1.1, Chain A"/>
    <property type="match status" value="1"/>
</dbReference>
<feature type="domain" description="C2H2-type" evidence="14">
    <location>
        <begin position="488"/>
        <end position="515"/>
    </location>
</feature>
<dbReference type="SUPFAM" id="SSF57667">
    <property type="entry name" value="beta-beta-alpha zinc fingers"/>
    <property type="match status" value="4"/>
</dbReference>
<keyword evidence="3" id="KW-0479">Metal-binding</keyword>
<evidence type="ECO:0000259" key="13">
    <source>
        <dbReference type="PROSITE" id="PS50097"/>
    </source>
</evidence>
<keyword evidence="6" id="KW-0862">Zinc</keyword>
<organism evidence="15 16">
    <name type="scientific">Pygocentrus nattereri</name>
    <name type="common">Red-bellied piranha</name>
    <dbReference type="NCBI Taxonomy" id="42514"/>
    <lineage>
        <taxon>Eukaryota</taxon>
        <taxon>Metazoa</taxon>
        <taxon>Chordata</taxon>
        <taxon>Craniata</taxon>
        <taxon>Vertebrata</taxon>
        <taxon>Euteleostomi</taxon>
        <taxon>Actinopterygii</taxon>
        <taxon>Neopterygii</taxon>
        <taxon>Teleostei</taxon>
        <taxon>Ostariophysi</taxon>
        <taxon>Characiformes</taxon>
        <taxon>Characoidei</taxon>
        <taxon>Pygocentrus</taxon>
    </lineage>
</organism>